<proteinExistence type="predicted"/>
<comment type="caution">
    <text evidence="1">The sequence shown here is derived from an EMBL/GenBank/DDBJ whole genome shotgun (WGS) entry which is preliminary data.</text>
</comment>
<keyword evidence="2" id="KW-1185">Reference proteome</keyword>
<evidence type="ECO:0000313" key="1">
    <source>
        <dbReference type="EMBL" id="GAA2788233.1"/>
    </source>
</evidence>
<evidence type="ECO:0000313" key="2">
    <source>
        <dbReference type="Proteomes" id="UP001500979"/>
    </source>
</evidence>
<protein>
    <submittedName>
        <fullName evidence="1">Uncharacterized protein</fullName>
    </submittedName>
</protein>
<dbReference type="Proteomes" id="UP001500979">
    <property type="component" value="Unassembled WGS sequence"/>
</dbReference>
<dbReference type="EMBL" id="BAAAUX010000011">
    <property type="protein sequence ID" value="GAA2788233.1"/>
    <property type="molecule type" value="Genomic_DNA"/>
</dbReference>
<name>A0ABN3VB41_9PSEU</name>
<organism evidence="1 2">
    <name type="scientific">Saccharopolyspora taberi</name>
    <dbReference type="NCBI Taxonomy" id="60895"/>
    <lineage>
        <taxon>Bacteria</taxon>
        <taxon>Bacillati</taxon>
        <taxon>Actinomycetota</taxon>
        <taxon>Actinomycetes</taxon>
        <taxon>Pseudonocardiales</taxon>
        <taxon>Pseudonocardiaceae</taxon>
        <taxon>Saccharopolyspora</taxon>
    </lineage>
</organism>
<reference evidence="1 2" key="1">
    <citation type="journal article" date="2019" name="Int. J. Syst. Evol. Microbiol.">
        <title>The Global Catalogue of Microorganisms (GCM) 10K type strain sequencing project: providing services to taxonomists for standard genome sequencing and annotation.</title>
        <authorList>
            <consortium name="The Broad Institute Genomics Platform"/>
            <consortium name="The Broad Institute Genome Sequencing Center for Infectious Disease"/>
            <person name="Wu L."/>
            <person name="Ma J."/>
        </authorList>
    </citation>
    <scope>NUCLEOTIDE SEQUENCE [LARGE SCALE GENOMIC DNA]</scope>
    <source>
        <strain evidence="1 2">JCM 9383</strain>
    </source>
</reference>
<sequence>MTCTDEVFGKGNVGFRGRWAGRNAAFCDLMVRTGMRLTEQASLTIFELPCHPSRLNGHARLRGLL</sequence>
<gene>
    <name evidence="1" type="ORF">GCM10010470_23490</name>
</gene>
<accession>A0ABN3VB41</accession>